<dbReference type="Gene3D" id="3.55.50.30">
    <property type="match status" value="1"/>
</dbReference>
<gene>
    <name evidence="4" type="ORF">FK220_004600</name>
</gene>
<comment type="caution">
    <text evidence="4">The sequence shown here is derived from an EMBL/GenBank/DDBJ whole genome shotgun (WGS) entry which is preliminary data.</text>
</comment>
<evidence type="ECO:0000259" key="2">
    <source>
        <dbReference type="Pfam" id="PF04773"/>
    </source>
</evidence>
<dbReference type="EMBL" id="VIKU02000001">
    <property type="protein sequence ID" value="NHF58605.1"/>
    <property type="molecule type" value="Genomic_DNA"/>
</dbReference>
<dbReference type="Proteomes" id="UP000707206">
    <property type="component" value="Unassembled WGS sequence"/>
</dbReference>
<dbReference type="Pfam" id="PF04773">
    <property type="entry name" value="FecR"/>
    <property type="match status" value="1"/>
</dbReference>
<feature type="transmembrane region" description="Helical" evidence="1">
    <location>
        <begin position="83"/>
        <end position="100"/>
    </location>
</feature>
<dbReference type="Pfam" id="PF16344">
    <property type="entry name" value="FecR_C"/>
    <property type="match status" value="1"/>
</dbReference>
<feature type="domain" description="Protein FecR C-terminal" evidence="3">
    <location>
        <begin position="311"/>
        <end position="380"/>
    </location>
</feature>
<name>A0A967E5H8_9FLAO</name>
<dbReference type="RefSeq" id="WP_152573088.1">
    <property type="nucleotide sequence ID" value="NZ_VIKU02000001.1"/>
</dbReference>
<dbReference type="GO" id="GO:0016989">
    <property type="term" value="F:sigma factor antagonist activity"/>
    <property type="evidence" value="ECO:0007669"/>
    <property type="project" value="TreeGrafter"/>
</dbReference>
<dbReference type="InterPro" id="IPR032508">
    <property type="entry name" value="FecR_C"/>
</dbReference>
<organism evidence="4 5">
    <name type="scientific">Pelagihabitans pacificus</name>
    <dbReference type="NCBI Taxonomy" id="2696054"/>
    <lineage>
        <taxon>Bacteria</taxon>
        <taxon>Pseudomonadati</taxon>
        <taxon>Bacteroidota</taxon>
        <taxon>Flavobacteriia</taxon>
        <taxon>Flavobacteriales</taxon>
        <taxon>Flavobacteriaceae</taxon>
        <taxon>Pelagihabitans</taxon>
    </lineage>
</organism>
<reference evidence="4" key="1">
    <citation type="submission" date="2019-07" db="EMBL/GenBank/DDBJ databases">
        <authorList>
            <person name="De-Chao Zhang Q."/>
        </authorList>
    </citation>
    <scope>NUCLEOTIDE SEQUENCE</scope>
    <source>
        <strain evidence="4">TP-CH-4</strain>
    </source>
</reference>
<dbReference type="InterPro" id="IPR012373">
    <property type="entry name" value="Ferrdict_sens_TM"/>
</dbReference>
<proteinExistence type="predicted"/>
<keyword evidence="1" id="KW-1133">Transmembrane helix</keyword>
<evidence type="ECO:0000256" key="1">
    <source>
        <dbReference type="SAM" id="Phobius"/>
    </source>
</evidence>
<keyword evidence="5" id="KW-1185">Reference proteome</keyword>
<evidence type="ECO:0000259" key="3">
    <source>
        <dbReference type="Pfam" id="PF16344"/>
    </source>
</evidence>
<sequence>MAPNIENHIIKFLTKSADANDLDILDKWIQKPRNEEVFKDYVNTYFAIELAMNEPEKEQIKERLLQEIRKEKNLYHRLKRNSFLKYAAMALLFMGVGYFLSQSLFDQSPSVVPKDDDITLQLQDGKMKIVGKDKNTRLVDSEGDLIGVQEGDTLIYKSTAAKNELVFNTLKVPFGKRFAIKLSDGTKVFLNSGSSMRFPVAFVEGHDRTVFLEGEAFFDVTHDKKHPFIVVSEELQVEVLGTTFNLSNYPEEIDTEVVLLEGVVELSTAKDSTDTVLLDPGFKGSYHKLNRGITLKKVNTASYVSWMDGSVVFRNESFGNIILKLERIYNVEIFNSNKELAKETFSATLETNYDTIEEVLGYFNKVHQIEYTIIENKIIIN</sequence>
<dbReference type="AlphaFoldDB" id="A0A967E5H8"/>
<keyword evidence="1" id="KW-0812">Transmembrane</keyword>
<evidence type="ECO:0000313" key="5">
    <source>
        <dbReference type="Proteomes" id="UP000707206"/>
    </source>
</evidence>
<accession>A0A967E5H8</accession>
<feature type="domain" description="FecR protein" evidence="2">
    <location>
        <begin position="170"/>
        <end position="265"/>
    </location>
</feature>
<reference evidence="4" key="2">
    <citation type="submission" date="2020-03" db="EMBL/GenBank/DDBJ databases">
        <title>Flavobacteriaceae bacterium strain TP-CH-4, a member of the family Flavobacteriaceae isolated from a deep-sea seamount.</title>
        <authorList>
            <person name="Zhang D.-C."/>
        </authorList>
    </citation>
    <scope>NUCLEOTIDE SEQUENCE</scope>
    <source>
        <strain evidence="4">TP-CH-4</strain>
    </source>
</reference>
<keyword evidence="1" id="KW-0472">Membrane</keyword>
<dbReference type="Gene3D" id="2.60.120.1440">
    <property type="match status" value="1"/>
</dbReference>
<dbReference type="InterPro" id="IPR006860">
    <property type="entry name" value="FecR"/>
</dbReference>
<protein>
    <submittedName>
        <fullName evidence="4">DUF4974 domain-containing protein</fullName>
    </submittedName>
</protein>
<dbReference type="PANTHER" id="PTHR30273:SF2">
    <property type="entry name" value="PROTEIN FECR"/>
    <property type="match status" value="1"/>
</dbReference>
<evidence type="ECO:0000313" key="4">
    <source>
        <dbReference type="EMBL" id="NHF58605.1"/>
    </source>
</evidence>
<dbReference type="PIRSF" id="PIRSF018266">
    <property type="entry name" value="FecR"/>
    <property type="match status" value="1"/>
</dbReference>
<dbReference type="PANTHER" id="PTHR30273">
    <property type="entry name" value="PERIPLASMIC SIGNAL SENSOR AND SIGMA FACTOR ACTIVATOR FECR-RELATED"/>
    <property type="match status" value="1"/>
</dbReference>